<name>A0A652ZZW3_UNCDX</name>
<organism evidence="1">
    <name type="scientific">Uncultured Desulfatiglans sp</name>
    <dbReference type="NCBI Taxonomy" id="1748965"/>
    <lineage>
        <taxon>Bacteria</taxon>
        <taxon>Pseudomonadati</taxon>
        <taxon>Thermodesulfobacteriota</taxon>
        <taxon>Desulfobacteria</taxon>
        <taxon>Desulfatiglandales</taxon>
        <taxon>Desulfatiglandaceae</taxon>
        <taxon>Desulfatiglans</taxon>
        <taxon>environmental samples</taxon>
    </lineage>
</organism>
<gene>
    <name evidence="1" type="ORF">TRIP_B10022</name>
</gene>
<dbReference type="AlphaFoldDB" id="A0A652ZZW3"/>
<reference evidence="1" key="1">
    <citation type="submission" date="2018-07" db="EMBL/GenBank/DDBJ databases">
        <authorList>
            <consortium name="Genoscope - CEA"/>
            <person name="William W."/>
        </authorList>
    </citation>
    <scope>NUCLEOTIDE SEQUENCE</scope>
    <source>
        <strain evidence="1">IK1</strain>
    </source>
</reference>
<protein>
    <submittedName>
        <fullName evidence="1">Uncharacterized protein</fullName>
    </submittedName>
</protein>
<proteinExistence type="predicted"/>
<sequence length="61" mass="6263">MAKKMLLAAIGCGRLPGILEIAGRRSFVVFGAIGKDVAAALTQSVDGPAAPVPPVYFYETG</sequence>
<dbReference type="EMBL" id="UPXX01000001">
    <property type="protein sequence ID" value="VBB41294.1"/>
    <property type="molecule type" value="Genomic_DNA"/>
</dbReference>
<accession>A0A652ZZW3</accession>
<evidence type="ECO:0000313" key="1">
    <source>
        <dbReference type="EMBL" id="VBB41294.1"/>
    </source>
</evidence>